<sequence>MRVRSCNPRPRGNKLRTASAISLANIYNWFDQFGRDRTNLTDDLREGLSSPAKTDDNIIDMRFVIEIDKRMTYHRFGQVKASL</sequence>
<evidence type="ECO:0000313" key="2">
    <source>
        <dbReference type="Proteomes" id="UP000299102"/>
    </source>
</evidence>
<name>A0A4C1UJQ4_EUMVA</name>
<dbReference type="Proteomes" id="UP000299102">
    <property type="component" value="Unassembled WGS sequence"/>
</dbReference>
<reference evidence="1 2" key="1">
    <citation type="journal article" date="2019" name="Commun. Biol.">
        <title>The bagworm genome reveals a unique fibroin gene that provides high tensile strength.</title>
        <authorList>
            <person name="Kono N."/>
            <person name="Nakamura H."/>
            <person name="Ohtoshi R."/>
            <person name="Tomita M."/>
            <person name="Numata K."/>
            <person name="Arakawa K."/>
        </authorList>
    </citation>
    <scope>NUCLEOTIDE SEQUENCE [LARGE SCALE GENOMIC DNA]</scope>
</reference>
<keyword evidence="2" id="KW-1185">Reference proteome</keyword>
<comment type="caution">
    <text evidence="1">The sequence shown here is derived from an EMBL/GenBank/DDBJ whole genome shotgun (WGS) entry which is preliminary data.</text>
</comment>
<dbReference type="EMBL" id="BGZK01000178">
    <property type="protein sequence ID" value="GBP26212.1"/>
    <property type="molecule type" value="Genomic_DNA"/>
</dbReference>
<protein>
    <submittedName>
        <fullName evidence="1">Uncharacterized protein</fullName>
    </submittedName>
</protein>
<dbReference type="AlphaFoldDB" id="A0A4C1UJQ4"/>
<proteinExistence type="predicted"/>
<organism evidence="1 2">
    <name type="scientific">Eumeta variegata</name>
    <name type="common">Bagworm moth</name>
    <name type="synonym">Eumeta japonica</name>
    <dbReference type="NCBI Taxonomy" id="151549"/>
    <lineage>
        <taxon>Eukaryota</taxon>
        <taxon>Metazoa</taxon>
        <taxon>Ecdysozoa</taxon>
        <taxon>Arthropoda</taxon>
        <taxon>Hexapoda</taxon>
        <taxon>Insecta</taxon>
        <taxon>Pterygota</taxon>
        <taxon>Neoptera</taxon>
        <taxon>Endopterygota</taxon>
        <taxon>Lepidoptera</taxon>
        <taxon>Glossata</taxon>
        <taxon>Ditrysia</taxon>
        <taxon>Tineoidea</taxon>
        <taxon>Psychidae</taxon>
        <taxon>Oiketicinae</taxon>
        <taxon>Eumeta</taxon>
    </lineage>
</organism>
<accession>A0A4C1UJQ4</accession>
<gene>
    <name evidence="1" type="ORF">EVAR_16062_1</name>
</gene>
<evidence type="ECO:0000313" key="1">
    <source>
        <dbReference type="EMBL" id="GBP26212.1"/>
    </source>
</evidence>